<comment type="caution">
    <text evidence="1">The sequence shown here is derived from an EMBL/GenBank/DDBJ whole genome shotgun (WGS) entry which is preliminary data.</text>
</comment>
<reference evidence="1 2" key="2">
    <citation type="submission" date="2014-05" db="EMBL/GenBank/DDBJ databases">
        <title>Draft genome sequence of Halobacillus karajensis HK-03.</title>
        <authorList>
            <person name="Khelaifia S."/>
            <person name="Croce O."/>
            <person name="Lagier J.C."/>
            <person name="Raoult D."/>
        </authorList>
    </citation>
    <scope>NUCLEOTIDE SEQUENCE [LARGE SCALE GENOMIC DNA]</scope>
    <source>
        <strain evidence="1 2">HD-03</strain>
    </source>
</reference>
<accession>A0A059NWN3</accession>
<dbReference type="RefSeq" id="WP_155996945.1">
    <property type="nucleotide sequence ID" value="NZ_CCDH010000001.1"/>
</dbReference>
<organism evidence="1 2">
    <name type="scientific">Halobacillus karajensis</name>
    <dbReference type="NCBI Taxonomy" id="195088"/>
    <lineage>
        <taxon>Bacteria</taxon>
        <taxon>Bacillati</taxon>
        <taxon>Bacillota</taxon>
        <taxon>Bacilli</taxon>
        <taxon>Bacillales</taxon>
        <taxon>Bacillaceae</taxon>
        <taxon>Halobacillus</taxon>
    </lineage>
</organism>
<name>A0A059NWN3_9BACI</name>
<dbReference type="Proteomes" id="UP000028868">
    <property type="component" value="Unassembled WGS sequence"/>
</dbReference>
<keyword evidence="2" id="KW-1185">Reference proteome</keyword>
<sequence length="57" mass="6619">MRMHHHGSIARIEVMPEKIEELLIYRGQIQAELQSIGFKYVSIDLEGYRTGSMNEVL</sequence>
<gene>
    <name evidence="1" type="ORF">BN983_01153</name>
</gene>
<dbReference type="EMBL" id="CCDI010000001">
    <property type="protein sequence ID" value="CDQ22934.1"/>
    <property type="molecule type" value="Genomic_DNA"/>
</dbReference>
<evidence type="ECO:0000313" key="1">
    <source>
        <dbReference type="EMBL" id="CDQ22934.1"/>
    </source>
</evidence>
<protein>
    <submittedName>
        <fullName evidence="1">ATP-utilizing enzymes of the PP-loop superfamily protein</fullName>
    </submittedName>
</protein>
<dbReference type="AlphaFoldDB" id="A0A059NWN3"/>
<reference evidence="2" key="1">
    <citation type="submission" date="2014-03" db="EMBL/GenBank/DDBJ databases">
        <authorList>
            <person name="Urmite Genomes U."/>
        </authorList>
    </citation>
    <scope>NUCLEOTIDE SEQUENCE [LARGE SCALE GENOMIC DNA]</scope>
    <source>
        <strain evidence="2">HD-03</strain>
    </source>
</reference>
<evidence type="ECO:0000313" key="2">
    <source>
        <dbReference type="Proteomes" id="UP000028868"/>
    </source>
</evidence>
<proteinExistence type="predicted"/>